<dbReference type="EC" id="6.2.1.1" evidence="2"/>
<dbReference type="Gene3D" id="3.40.50.12780">
    <property type="entry name" value="N-terminal domain of ligase-like"/>
    <property type="match status" value="1"/>
</dbReference>
<evidence type="ECO:0000259" key="8">
    <source>
        <dbReference type="Pfam" id="PF16177"/>
    </source>
</evidence>
<dbReference type="Gene3D" id="3.30.300.30">
    <property type="match status" value="1"/>
</dbReference>
<dbReference type="EMBL" id="UOFZ01000113">
    <property type="protein sequence ID" value="VAX13384.1"/>
    <property type="molecule type" value="Genomic_DNA"/>
</dbReference>
<name>A0A3B1BNI7_9ZZZZ</name>
<organism evidence="9">
    <name type="scientific">hydrothermal vent metagenome</name>
    <dbReference type="NCBI Taxonomy" id="652676"/>
    <lineage>
        <taxon>unclassified sequences</taxon>
        <taxon>metagenomes</taxon>
        <taxon>ecological metagenomes</taxon>
    </lineage>
</organism>
<dbReference type="InterPro" id="IPR011904">
    <property type="entry name" value="Ac_CoA_lig"/>
</dbReference>
<dbReference type="NCBIfam" id="NF001208">
    <property type="entry name" value="PRK00174.1"/>
    <property type="match status" value="1"/>
</dbReference>
<evidence type="ECO:0000259" key="7">
    <source>
        <dbReference type="Pfam" id="PF13193"/>
    </source>
</evidence>
<dbReference type="GO" id="GO:0019427">
    <property type="term" value="P:acetyl-CoA biosynthetic process from acetate"/>
    <property type="evidence" value="ECO:0007669"/>
    <property type="project" value="InterPro"/>
</dbReference>
<keyword evidence="3 9" id="KW-0436">Ligase</keyword>
<dbReference type="PANTHER" id="PTHR24095">
    <property type="entry name" value="ACETYL-COENZYME A SYNTHETASE"/>
    <property type="match status" value="1"/>
</dbReference>
<evidence type="ECO:0000256" key="2">
    <source>
        <dbReference type="ARBA" id="ARBA00013275"/>
    </source>
</evidence>
<dbReference type="InterPro" id="IPR020845">
    <property type="entry name" value="AMP-binding_CS"/>
</dbReference>
<dbReference type="NCBIfam" id="TIGR02188">
    <property type="entry name" value="Ac_CoA_lig_AcsA"/>
    <property type="match status" value="1"/>
</dbReference>
<dbReference type="AlphaFoldDB" id="A0A3B1BNI7"/>
<dbReference type="InterPro" id="IPR042099">
    <property type="entry name" value="ANL_N_sf"/>
</dbReference>
<dbReference type="SUPFAM" id="SSF56801">
    <property type="entry name" value="Acetyl-CoA synthetase-like"/>
    <property type="match status" value="1"/>
</dbReference>
<dbReference type="InterPro" id="IPR025110">
    <property type="entry name" value="AMP-bd_C"/>
</dbReference>
<dbReference type="Pfam" id="PF13193">
    <property type="entry name" value="AMP-binding_C"/>
    <property type="match status" value="1"/>
</dbReference>
<dbReference type="PANTHER" id="PTHR24095:SF14">
    <property type="entry name" value="ACETYL-COENZYME A SYNTHETASE 1"/>
    <property type="match status" value="1"/>
</dbReference>
<keyword evidence="4" id="KW-0547">Nucleotide-binding</keyword>
<dbReference type="HAMAP" id="MF_01123">
    <property type="entry name" value="Ac_CoA_synth"/>
    <property type="match status" value="1"/>
</dbReference>
<evidence type="ECO:0000256" key="1">
    <source>
        <dbReference type="ARBA" id="ARBA00006432"/>
    </source>
</evidence>
<dbReference type="GO" id="GO:0005829">
    <property type="term" value="C:cytosol"/>
    <property type="evidence" value="ECO:0007669"/>
    <property type="project" value="TreeGrafter"/>
</dbReference>
<dbReference type="Pfam" id="PF00501">
    <property type="entry name" value="AMP-binding"/>
    <property type="match status" value="1"/>
</dbReference>
<sequence length="645" mass="71951">MAQEKIYPIPQNIAARAHITEDDYFRMYQQSIEDPAGFWAEHASEFLNWTKPWDKVLDWDYKKGHIRWFEGGKLNVSVNCIDRHLASRGDQTAIIWEGDDPSVDKKITYHELHRQVCKLANVLKSRGVKKGDRVCIYMPMIPQAAYAMLACTRIGAIHSVVFGGFSPEALKDRILDSDCQLVITADQGLRGSKTVALKDNTDKAVAHCPNVHTVLTVRHTGGDIDWNEQHDVWYHELMDKADDDCPAEEMDAEDPLFILYTSGSTGKPKGVLHTTGGYLLYAAMTTKYTFDLHDGDVFWCSADVGWVTGHSYTVYGPLAIGSTTLLFEGVPTYPDASRFWQTIDKHLVTAFYTAPTAIRALMREGDEPVKKTSRASLRILGSVGEPINPEAWEWYYRVVGDSRCPIVDTWWQTETGGHMITPLPGATPLKPGSASRPFFGVVPGIMDTDGKLIEGEAEGALVMCHPWPGQMRTLYGNHQRFIDTYFTTYPGYYFTGDGARRDADNYYWITGRMDDVLNVSGHRMGTAEVESALVLHEAVAEAAVVGYPHDIKGQGIYAYVTLVKGVEATEELRKELVKQVRSEIGPIASPDVIQWAPGLPKTRSGKIMRRILRKIAANELDNLGDTSTLADPAVVDDLIENRANK</sequence>
<evidence type="ECO:0000256" key="5">
    <source>
        <dbReference type="ARBA" id="ARBA00022840"/>
    </source>
</evidence>
<feature type="domain" description="AMP-binding enzyme C-terminal" evidence="7">
    <location>
        <begin position="528"/>
        <end position="606"/>
    </location>
</feature>
<dbReference type="GO" id="GO:0016208">
    <property type="term" value="F:AMP binding"/>
    <property type="evidence" value="ECO:0007669"/>
    <property type="project" value="InterPro"/>
</dbReference>
<proteinExistence type="inferred from homology"/>
<protein>
    <recommendedName>
        <fullName evidence="2">acetate--CoA ligase</fullName>
        <ecNumber evidence="2">6.2.1.1</ecNumber>
    </recommendedName>
</protein>
<evidence type="ECO:0000256" key="3">
    <source>
        <dbReference type="ARBA" id="ARBA00022598"/>
    </source>
</evidence>
<dbReference type="PROSITE" id="PS00455">
    <property type="entry name" value="AMP_BINDING"/>
    <property type="match status" value="1"/>
</dbReference>
<dbReference type="InterPro" id="IPR045851">
    <property type="entry name" value="AMP-bd_C_sf"/>
</dbReference>
<keyword evidence="5" id="KW-0067">ATP-binding</keyword>
<evidence type="ECO:0000313" key="9">
    <source>
        <dbReference type="EMBL" id="VAX13384.1"/>
    </source>
</evidence>
<dbReference type="CDD" id="cd05966">
    <property type="entry name" value="ACS"/>
    <property type="match status" value="1"/>
</dbReference>
<gene>
    <name evidence="9" type="ORF">MNBD_GAMMA24-2121</name>
</gene>
<dbReference type="GO" id="GO:0003987">
    <property type="term" value="F:acetate-CoA ligase activity"/>
    <property type="evidence" value="ECO:0007669"/>
    <property type="project" value="UniProtKB-EC"/>
</dbReference>
<evidence type="ECO:0000259" key="6">
    <source>
        <dbReference type="Pfam" id="PF00501"/>
    </source>
</evidence>
<accession>A0A3B1BNI7</accession>
<dbReference type="FunFam" id="3.40.50.12780:FF:000001">
    <property type="entry name" value="Acetyl-coenzyme A synthetase"/>
    <property type="match status" value="1"/>
</dbReference>
<comment type="similarity">
    <text evidence="1">Belongs to the ATP-dependent AMP-binding enzyme family.</text>
</comment>
<dbReference type="Pfam" id="PF16177">
    <property type="entry name" value="ACAS_N"/>
    <property type="match status" value="1"/>
</dbReference>
<dbReference type="GO" id="GO:0005524">
    <property type="term" value="F:ATP binding"/>
    <property type="evidence" value="ECO:0007669"/>
    <property type="project" value="UniProtKB-KW"/>
</dbReference>
<dbReference type="InterPro" id="IPR000873">
    <property type="entry name" value="AMP-dep_synth/lig_dom"/>
</dbReference>
<reference evidence="9" key="1">
    <citation type="submission" date="2018-06" db="EMBL/GenBank/DDBJ databases">
        <authorList>
            <person name="Zhirakovskaya E."/>
        </authorList>
    </citation>
    <scope>NUCLEOTIDE SEQUENCE</scope>
</reference>
<evidence type="ECO:0000256" key="4">
    <source>
        <dbReference type="ARBA" id="ARBA00022741"/>
    </source>
</evidence>
<dbReference type="InterPro" id="IPR032387">
    <property type="entry name" value="ACAS_N"/>
</dbReference>
<feature type="domain" description="AMP-dependent synthetase/ligase" evidence="6">
    <location>
        <begin position="82"/>
        <end position="466"/>
    </location>
</feature>
<dbReference type="FunFam" id="3.30.300.30:FF:000004">
    <property type="entry name" value="Acetyl-coenzyme A synthetase"/>
    <property type="match status" value="1"/>
</dbReference>
<feature type="domain" description="Acetyl-coenzyme A synthetase N-terminal" evidence="8">
    <location>
        <begin position="24"/>
        <end position="80"/>
    </location>
</feature>